<feature type="domain" description="C2H2-type" evidence="14">
    <location>
        <begin position="839"/>
        <end position="866"/>
    </location>
</feature>
<dbReference type="PANTHER" id="PTHR24381">
    <property type="entry name" value="ZINC FINGER PROTEIN"/>
    <property type="match status" value="1"/>
</dbReference>
<sequence>MQLSENSEMNEMSFELEADNTACVADKIHPVQLCRLCAASVDDDVVYIFSSDGHSLNLPEKINRNLPVKVKITDPLPKQLCMDCVNKVNMFDDFAETCVEAEGKLITMMKLMHFRSHSRTQKCGLKNKHMVADSTERNSSCSSVTKNVDDKRTDENEFNLYAASASHVSVKVNGDLIDDSNKNCAPQAVNDVLVKIEANEHKNQLEKNNTQEANPQVELETDFVKDLDATEISYCCPLCCQGSVSAQNIVKDLETCTPMESSTYSDMEDEDDDDEEEEDDDVDYIDVHIIDDISDESNLVYPSLDNFALSKIDDDSNTTDENYSDWWNMENALEDADIIVDTLNPQAGEVYHSFESHDNQETLIKNFDNVKDVDTEVNYTCIICNNTFPSVDLCLNHAKEHSETDKHPCSLCSTFFKTEADLVNHFKDHQIEEVKLKSRGKRLVCPTCNRRFNGEKTYLQHSCITPETKQFHCKQCTKSYNSEERLAFHMKFHEGARANFCEKCAREFDNECALYYHTRMVHNGERPFACPICHKRLYSNSRLAAHMRVHTGERPFACEFCGRKFYDRETLKGHYVTHMSVKPYQCDYCGMCCGRLSILKQHIQAHHSDCSTSKRLPSLIHYHCKTCNKTFTSSSDVLNHRSSHWGTKSTSESAQEHACEYCGKSFSVLRALGRHRKREHPDEKPYVCSVCKEASHTLYEARVHRKIHTDSELKLKTKETSDNSVMFVCEACGNIFVDKRTFTKHLREHKPHASYNCKVCGKQFADNQRLTVHMRLHTGEKPYACTVCNKRFTQTSALYTHALLHTGEKPHQCDLCGKAFRIKADRDNHRRTHTGEKPYKCEFCNKQFRTGQVYYQHRMIHTGERRFPCDICGKAFKRSHTLVVHKRIHTGEKPNICDICGKGFRQRSDMRKHRSIHTPAEPS</sequence>
<organism evidence="16">
    <name type="scientific">Schistocerca gregaria</name>
    <name type="common">Desert locust</name>
    <name type="synonym">Gryllus gregarius</name>
    <dbReference type="NCBI Taxonomy" id="7010"/>
    <lineage>
        <taxon>Eukaryota</taxon>
        <taxon>Metazoa</taxon>
        <taxon>Ecdysozoa</taxon>
        <taxon>Arthropoda</taxon>
        <taxon>Hexapoda</taxon>
        <taxon>Insecta</taxon>
        <taxon>Pterygota</taxon>
        <taxon>Neoptera</taxon>
        <taxon>Polyneoptera</taxon>
        <taxon>Orthoptera</taxon>
        <taxon>Caelifera</taxon>
        <taxon>Acrididea</taxon>
        <taxon>Acridomorpha</taxon>
        <taxon>Acridoidea</taxon>
        <taxon>Acrididae</taxon>
        <taxon>Cyrtacanthacridinae</taxon>
        <taxon>Schistocerca</taxon>
    </lineage>
</organism>
<dbReference type="FunFam" id="3.30.160.60:FF:000446">
    <property type="entry name" value="Zinc finger protein"/>
    <property type="match status" value="1"/>
</dbReference>
<dbReference type="SUPFAM" id="SSF57667">
    <property type="entry name" value="beta-beta-alpha zinc fingers"/>
    <property type="match status" value="10"/>
</dbReference>
<reference evidence="16" key="1">
    <citation type="journal article" date="2021" name="J. Neurophysiol.">
        <title>Gene transcription changes in a locust model of noise-induced deafness.</title>
        <authorList>
            <person name="French A.S."/>
            <person name="Warren B."/>
        </authorList>
    </citation>
    <scope>NUCLEOTIDE SEQUENCE</scope>
</reference>
<feature type="domain" description="C2H2-type" evidence="14">
    <location>
        <begin position="407"/>
        <end position="434"/>
    </location>
</feature>
<protein>
    <submittedName>
        <fullName evidence="16">Zind finger protein 135-like protein</fullName>
    </submittedName>
</protein>
<keyword evidence="9" id="KW-0804">Transcription</keyword>
<feature type="domain" description="C2H2-type" evidence="14">
    <location>
        <begin position="783"/>
        <end position="810"/>
    </location>
</feature>
<dbReference type="FunFam" id="3.30.160.60:FF:000450">
    <property type="entry name" value="PR domain zinc finger protein 14"/>
    <property type="match status" value="1"/>
</dbReference>
<feature type="domain" description="C2H2-type" evidence="14">
    <location>
        <begin position="895"/>
        <end position="922"/>
    </location>
</feature>
<dbReference type="SUPFAM" id="SSF57716">
    <property type="entry name" value="Glucocorticoid receptor-like (DNA-binding domain)"/>
    <property type="match status" value="1"/>
</dbReference>
<evidence type="ECO:0000256" key="6">
    <source>
        <dbReference type="ARBA" id="ARBA00022833"/>
    </source>
</evidence>
<dbReference type="InterPro" id="IPR013087">
    <property type="entry name" value="Znf_C2H2_type"/>
</dbReference>
<name>A0A8E5JT00_SCHGR</name>
<feature type="domain" description="C2H2-type" evidence="14">
    <location>
        <begin position="471"/>
        <end position="498"/>
    </location>
</feature>
<feature type="domain" description="C2H2-type" evidence="14">
    <location>
        <begin position="867"/>
        <end position="894"/>
    </location>
</feature>
<evidence type="ECO:0000313" key="16">
    <source>
        <dbReference type="EMBL" id="QVD39333.1"/>
    </source>
</evidence>
<dbReference type="Gene3D" id="3.40.1800.20">
    <property type="match status" value="1"/>
</dbReference>
<feature type="binding site" evidence="12">
    <location>
        <position position="84"/>
    </location>
    <ligand>
        <name>Zn(2+)</name>
        <dbReference type="ChEBI" id="CHEBI:29105"/>
    </ligand>
</feature>
<evidence type="ECO:0000256" key="11">
    <source>
        <dbReference type="PROSITE-ProRule" id="PRU00042"/>
    </source>
</evidence>
<feature type="domain" description="C2H2-type" evidence="14">
    <location>
        <begin position="727"/>
        <end position="754"/>
    </location>
</feature>
<feature type="region of interest" description="Disordered" evidence="13">
    <location>
        <begin position="260"/>
        <end position="280"/>
    </location>
</feature>
<dbReference type="InterPro" id="IPR036236">
    <property type="entry name" value="Znf_C2H2_sf"/>
</dbReference>
<dbReference type="EMBL" id="MW962567">
    <property type="protein sequence ID" value="QVD39333.1"/>
    <property type="molecule type" value="mRNA"/>
</dbReference>
<dbReference type="GO" id="GO:0005634">
    <property type="term" value="C:nucleus"/>
    <property type="evidence" value="ECO:0007669"/>
    <property type="project" value="UniProtKB-SubCell"/>
</dbReference>
<dbReference type="GO" id="GO:0008270">
    <property type="term" value="F:zinc ion binding"/>
    <property type="evidence" value="ECO:0007669"/>
    <property type="project" value="UniProtKB-UniRule"/>
</dbReference>
<feature type="domain" description="ZAD" evidence="15">
    <location>
        <begin position="32"/>
        <end position="108"/>
    </location>
</feature>
<dbReference type="Pfam" id="PF07776">
    <property type="entry name" value="zf-AD"/>
    <property type="match status" value="1"/>
</dbReference>
<keyword evidence="3 12" id="KW-0479">Metal-binding</keyword>
<accession>A0A8E5JT00</accession>
<evidence type="ECO:0000259" key="14">
    <source>
        <dbReference type="PROSITE" id="PS50157"/>
    </source>
</evidence>
<feature type="domain" description="C2H2-type" evidence="14">
    <location>
        <begin position="622"/>
        <end position="649"/>
    </location>
</feature>
<dbReference type="PROSITE" id="PS00028">
    <property type="entry name" value="ZINC_FINGER_C2H2_1"/>
    <property type="match status" value="16"/>
</dbReference>
<evidence type="ECO:0000256" key="9">
    <source>
        <dbReference type="ARBA" id="ARBA00023163"/>
    </source>
</evidence>
<dbReference type="SMART" id="SM00868">
    <property type="entry name" value="zf-AD"/>
    <property type="match status" value="1"/>
</dbReference>
<dbReference type="GO" id="GO:0000981">
    <property type="term" value="F:DNA-binding transcription factor activity, RNA polymerase II-specific"/>
    <property type="evidence" value="ECO:0007669"/>
    <property type="project" value="TreeGrafter"/>
</dbReference>
<keyword evidence="5 11" id="KW-0863">Zinc-finger</keyword>
<feature type="domain" description="C2H2-type" evidence="14">
    <location>
        <begin position="584"/>
        <end position="611"/>
    </location>
</feature>
<feature type="domain" description="C2H2-type" evidence="14">
    <location>
        <begin position="528"/>
        <end position="555"/>
    </location>
</feature>
<evidence type="ECO:0000256" key="4">
    <source>
        <dbReference type="ARBA" id="ARBA00022737"/>
    </source>
</evidence>
<dbReference type="OrthoDB" id="3437960at2759"/>
<feature type="binding site" evidence="12">
    <location>
        <position position="81"/>
    </location>
    <ligand>
        <name>Zn(2+)</name>
        <dbReference type="ChEBI" id="CHEBI:29105"/>
    </ligand>
</feature>
<feature type="domain" description="C2H2-type" evidence="14">
    <location>
        <begin position="556"/>
        <end position="583"/>
    </location>
</feature>
<evidence type="ECO:0000256" key="10">
    <source>
        <dbReference type="ARBA" id="ARBA00023242"/>
    </source>
</evidence>
<keyword evidence="8" id="KW-0238">DNA-binding</keyword>
<evidence type="ECO:0000256" key="7">
    <source>
        <dbReference type="ARBA" id="ARBA00023015"/>
    </source>
</evidence>
<dbReference type="FunFam" id="3.30.160.60:FF:002737">
    <property type="entry name" value="AGAP008430-PA"/>
    <property type="match status" value="1"/>
</dbReference>
<evidence type="ECO:0000256" key="5">
    <source>
        <dbReference type="ARBA" id="ARBA00022771"/>
    </source>
</evidence>
<evidence type="ECO:0000256" key="8">
    <source>
        <dbReference type="ARBA" id="ARBA00023125"/>
    </source>
</evidence>
<evidence type="ECO:0000256" key="1">
    <source>
        <dbReference type="ARBA" id="ARBA00004123"/>
    </source>
</evidence>
<dbReference type="FunFam" id="3.30.160.60:FF:000557">
    <property type="entry name" value="zinc finger and SCAN domain-containing protein 29"/>
    <property type="match status" value="1"/>
</dbReference>
<feature type="compositionally biased region" description="Acidic residues" evidence="13">
    <location>
        <begin position="266"/>
        <end position="280"/>
    </location>
</feature>
<dbReference type="FunFam" id="3.30.160.60:FF:001498">
    <property type="entry name" value="Zinc finger protein 404"/>
    <property type="match status" value="1"/>
</dbReference>
<evidence type="ECO:0000256" key="13">
    <source>
        <dbReference type="SAM" id="MobiDB-lite"/>
    </source>
</evidence>
<feature type="domain" description="C2H2-type" evidence="14">
    <location>
        <begin position="657"/>
        <end position="685"/>
    </location>
</feature>
<keyword evidence="10" id="KW-0539">Nucleus</keyword>
<feature type="domain" description="C2H2-type" evidence="14">
    <location>
        <begin position="755"/>
        <end position="782"/>
    </location>
</feature>
<dbReference type="FunFam" id="3.30.160.60:FF:002343">
    <property type="entry name" value="Zinc finger protein 33A"/>
    <property type="match status" value="1"/>
</dbReference>
<feature type="binding site" evidence="12">
    <location>
        <position position="37"/>
    </location>
    <ligand>
        <name>Zn(2+)</name>
        <dbReference type="ChEBI" id="CHEBI:29105"/>
    </ligand>
</feature>
<dbReference type="InterPro" id="IPR012934">
    <property type="entry name" value="Znf_AD"/>
</dbReference>
<dbReference type="Pfam" id="PF13912">
    <property type="entry name" value="zf-C2H2_6"/>
    <property type="match status" value="1"/>
</dbReference>
<evidence type="ECO:0000256" key="3">
    <source>
        <dbReference type="ARBA" id="ARBA00022723"/>
    </source>
</evidence>
<dbReference type="PROSITE" id="PS51915">
    <property type="entry name" value="ZAD"/>
    <property type="match status" value="1"/>
</dbReference>
<dbReference type="FunFam" id="3.30.160.60:FF:001480">
    <property type="entry name" value="Si:cabz01071911.3"/>
    <property type="match status" value="1"/>
</dbReference>
<dbReference type="Gene3D" id="3.30.160.60">
    <property type="entry name" value="Classic Zinc Finger"/>
    <property type="match status" value="13"/>
</dbReference>
<keyword evidence="4" id="KW-0677">Repeat</keyword>
<dbReference type="GO" id="GO:0000977">
    <property type="term" value="F:RNA polymerase II transcription regulatory region sequence-specific DNA binding"/>
    <property type="evidence" value="ECO:0007669"/>
    <property type="project" value="TreeGrafter"/>
</dbReference>
<dbReference type="Pfam" id="PF12874">
    <property type="entry name" value="zf-met"/>
    <property type="match status" value="2"/>
</dbReference>
<dbReference type="PANTHER" id="PTHR24381:SF393">
    <property type="entry name" value="CHROMATIN-LINKED ADAPTOR FOR MSL PROTEINS, ISOFORM B"/>
    <property type="match status" value="1"/>
</dbReference>
<feature type="domain" description="C2H2-type" evidence="14">
    <location>
        <begin position="811"/>
        <end position="838"/>
    </location>
</feature>
<feature type="binding site" evidence="12">
    <location>
        <position position="34"/>
    </location>
    <ligand>
        <name>Zn(2+)</name>
        <dbReference type="ChEBI" id="CHEBI:29105"/>
    </ligand>
</feature>
<dbReference type="AlphaFoldDB" id="A0A8E5JT00"/>
<keyword evidence="7" id="KW-0805">Transcription regulation</keyword>
<dbReference type="Pfam" id="PF00096">
    <property type="entry name" value="zf-C2H2"/>
    <property type="match status" value="5"/>
</dbReference>
<evidence type="ECO:0000259" key="15">
    <source>
        <dbReference type="PROSITE" id="PS51915"/>
    </source>
</evidence>
<evidence type="ECO:0000256" key="2">
    <source>
        <dbReference type="ARBA" id="ARBA00006991"/>
    </source>
</evidence>
<comment type="similarity">
    <text evidence="2">Belongs to the krueppel C2H2-type zinc-finger protein family.</text>
</comment>
<comment type="subcellular location">
    <subcellularLocation>
        <location evidence="1">Nucleus</location>
    </subcellularLocation>
</comment>
<dbReference type="SMART" id="SM00355">
    <property type="entry name" value="ZnF_C2H2"/>
    <property type="match status" value="18"/>
</dbReference>
<dbReference type="FunFam" id="3.30.160.60:FF:000016">
    <property type="entry name" value="zinc finger protein 37 homolog"/>
    <property type="match status" value="1"/>
</dbReference>
<keyword evidence="6 12" id="KW-0862">Zinc</keyword>
<evidence type="ECO:0000256" key="12">
    <source>
        <dbReference type="PROSITE-ProRule" id="PRU01263"/>
    </source>
</evidence>
<feature type="domain" description="C2H2-type" evidence="14">
    <location>
        <begin position="499"/>
        <end position="527"/>
    </location>
</feature>
<dbReference type="PROSITE" id="PS50157">
    <property type="entry name" value="ZINC_FINGER_C2H2_2"/>
    <property type="match status" value="15"/>
</dbReference>
<proteinExistence type="evidence at transcript level"/>